<sequence length="126" mass="14131">MPVPDTSSIYGNQLIFDEQQYDVLMLAQRAINNQSCLNSDQLAIFNLVIQAVKDNIGASIMLLRNLNTAEGLCNGIQLICCNFQHRVIEAKIFTGAHTGKRVFIPRITLTSSNIDLPFVLKRHQFP</sequence>
<name>A0A9N9GVF3_9GLOM</name>
<gene>
    <name evidence="2" type="ORF">CPELLU_LOCUS8682</name>
</gene>
<comment type="caution">
    <text evidence="2">The sequence shown here is derived from an EMBL/GenBank/DDBJ whole genome shotgun (WGS) entry which is preliminary data.</text>
</comment>
<dbReference type="Pfam" id="PF21530">
    <property type="entry name" value="Pif1_2B_dom"/>
    <property type="match status" value="1"/>
</dbReference>
<protein>
    <submittedName>
        <fullName evidence="2">13303_t:CDS:1</fullName>
    </submittedName>
</protein>
<dbReference type="OrthoDB" id="3691720at2759"/>
<evidence type="ECO:0000313" key="2">
    <source>
        <dbReference type="EMBL" id="CAG8637257.1"/>
    </source>
</evidence>
<evidence type="ECO:0000313" key="3">
    <source>
        <dbReference type="Proteomes" id="UP000789759"/>
    </source>
</evidence>
<dbReference type="PANTHER" id="PTHR10492">
    <property type="match status" value="1"/>
</dbReference>
<organism evidence="2 3">
    <name type="scientific">Cetraspora pellucida</name>
    <dbReference type="NCBI Taxonomy" id="1433469"/>
    <lineage>
        <taxon>Eukaryota</taxon>
        <taxon>Fungi</taxon>
        <taxon>Fungi incertae sedis</taxon>
        <taxon>Mucoromycota</taxon>
        <taxon>Glomeromycotina</taxon>
        <taxon>Glomeromycetes</taxon>
        <taxon>Diversisporales</taxon>
        <taxon>Gigasporaceae</taxon>
        <taxon>Cetraspora</taxon>
    </lineage>
</organism>
<reference evidence="2" key="1">
    <citation type="submission" date="2021-06" db="EMBL/GenBank/DDBJ databases">
        <authorList>
            <person name="Kallberg Y."/>
            <person name="Tangrot J."/>
            <person name="Rosling A."/>
        </authorList>
    </citation>
    <scope>NUCLEOTIDE SEQUENCE</scope>
    <source>
        <strain evidence="2">FL966</strain>
    </source>
</reference>
<feature type="non-terminal residue" evidence="2">
    <location>
        <position position="126"/>
    </location>
</feature>
<proteinExistence type="predicted"/>
<dbReference type="Proteomes" id="UP000789759">
    <property type="component" value="Unassembled WGS sequence"/>
</dbReference>
<keyword evidence="3" id="KW-1185">Reference proteome</keyword>
<dbReference type="InterPro" id="IPR049163">
    <property type="entry name" value="Pif1-like_2B_dom"/>
</dbReference>
<dbReference type="PANTHER" id="PTHR10492:SF57">
    <property type="entry name" value="ATP-DEPENDENT DNA HELICASE"/>
    <property type="match status" value="1"/>
</dbReference>
<dbReference type="EMBL" id="CAJVQA010006256">
    <property type="protein sequence ID" value="CAG8637257.1"/>
    <property type="molecule type" value="Genomic_DNA"/>
</dbReference>
<accession>A0A9N9GVF3</accession>
<feature type="domain" description="DNA helicase Pif1-like 2B" evidence="1">
    <location>
        <begin position="46"/>
        <end position="82"/>
    </location>
</feature>
<dbReference type="AlphaFoldDB" id="A0A9N9GVF3"/>
<evidence type="ECO:0000259" key="1">
    <source>
        <dbReference type="Pfam" id="PF21530"/>
    </source>
</evidence>